<name>A0A7J6KG04_TOXGO</name>
<dbReference type="EMBL" id="JAAUHK010000021">
    <property type="protein sequence ID" value="KAF4646345.1"/>
    <property type="molecule type" value="Genomic_DNA"/>
</dbReference>
<keyword evidence="2" id="KW-1185">Reference proteome</keyword>
<reference evidence="1 2" key="1">
    <citation type="submission" date="2020-03" db="EMBL/GenBank/DDBJ databases">
        <title>Genome sequence of Toxoplasma gondii RH-88 strain.</title>
        <authorList>
            <person name="Lorenzi H.A."/>
            <person name="Venepally P."/>
            <person name="Rozenberg A."/>
            <person name="Sibley D."/>
        </authorList>
    </citation>
    <scope>NUCLEOTIDE SEQUENCE [LARGE SCALE GENOMIC DNA]</scope>
    <source>
        <strain evidence="1 2">RH-88</strain>
    </source>
</reference>
<comment type="caution">
    <text evidence="1">The sequence shown here is derived from an EMBL/GenBank/DDBJ whole genome shotgun (WGS) entry which is preliminary data.</text>
</comment>
<protein>
    <submittedName>
        <fullName evidence="1">Uncharacterized protein</fullName>
    </submittedName>
</protein>
<organism evidence="1 2">
    <name type="scientific">Toxoplasma gondii</name>
    <dbReference type="NCBI Taxonomy" id="5811"/>
    <lineage>
        <taxon>Eukaryota</taxon>
        <taxon>Sar</taxon>
        <taxon>Alveolata</taxon>
        <taxon>Apicomplexa</taxon>
        <taxon>Conoidasida</taxon>
        <taxon>Coccidia</taxon>
        <taxon>Eucoccidiorida</taxon>
        <taxon>Eimeriorina</taxon>
        <taxon>Sarcocystidae</taxon>
        <taxon>Toxoplasma</taxon>
    </lineage>
</organism>
<gene>
    <name evidence="1" type="ORF">TGRH88_084530</name>
</gene>
<dbReference type="Proteomes" id="UP000557509">
    <property type="component" value="Unassembled WGS sequence"/>
</dbReference>
<sequence>MGFNERSMPRDNACPTHDLCVAITYGGAMRVPESLVMIGVVMLSCTGPGRAATDPYRPWFQLIDCGVMTSTSLTAIASSSYLDWCSKRIHVFS</sequence>
<dbReference type="AlphaFoldDB" id="A0A7J6KG04"/>
<evidence type="ECO:0000313" key="2">
    <source>
        <dbReference type="Proteomes" id="UP000557509"/>
    </source>
</evidence>
<proteinExistence type="predicted"/>
<evidence type="ECO:0000313" key="1">
    <source>
        <dbReference type="EMBL" id="KAF4646345.1"/>
    </source>
</evidence>
<accession>A0A7J6KG04</accession>